<evidence type="ECO:0000259" key="3">
    <source>
        <dbReference type="Pfam" id="PF01569"/>
    </source>
</evidence>
<feature type="domain" description="Phosphatidic acid phosphatase type 2/haloperoxidase" evidence="3">
    <location>
        <begin position="132"/>
        <end position="261"/>
    </location>
</feature>
<dbReference type="Proteomes" id="UP000320390">
    <property type="component" value="Chromosome"/>
</dbReference>
<name>A0A518EZX2_9BACT</name>
<dbReference type="RefSeq" id="WP_419190657.1">
    <property type="nucleotide sequence ID" value="NZ_CP036434.1"/>
</dbReference>
<sequence>MLAATLTGNSGPGTAESLDASAAPKASARLVPAVDGALEERVGQSLAVVYLAPMAISAAALALLYGTDLDGQLTDPFFDAASGTFPYRDDWLVGTLLHTFGKYLIIAISACLLSVSLGAKWSQKLRPWRCSAIYLLACIAVASAVIGLMKSVSPIPVPWNSVRYGGSTPHYLPFLAPAGAPHSGGWPCAHAAGAFALVGLYFLYRDSRPRLAWMGFAGAVALGSLYAGTQVLRGAHSPSHGVWSFMITWTICTVLYLLVLRFRPADAPAAPRGQEPE</sequence>
<evidence type="ECO:0000256" key="2">
    <source>
        <dbReference type="SAM" id="Phobius"/>
    </source>
</evidence>
<dbReference type="CDD" id="cd03396">
    <property type="entry name" value="PAP2_like_6"/>
    <property type="match status" value="1"/>
</dbReference>
<dbReference type="AlphaFoldDB" id="A0A518EZX2"/>
<accession>A0A518EZX2</accession>
<keyword evidence="5" id="KW-1185">Reference proteome</keyword>
<dbReference type="SUPFAM" id="SSF48317">
    <property type="entry name" value="Acid phosphatase/Vanadium-dependent haloperoxidase"/>
    <property type="match status" value="1"/>
</dbReference>
<dbReference type="InterPro" id="IPR036938">
    <property type="entry name" value="PAP2/HPO_sf"/>
</dbReference>
<evidence type="ECO:0000313" key="4">
    <source>
        <dbReference type="EMBL" id="QDV09621.1"/>
    </source>
</evidence>
<proteinExistence type="predicted"/>
<feature type="transmembrane region" description="Helical" evidence="2">
    <location>
        <begin position="241"/>
        <end position="262"/>
    </location>
</feature>
<protein>
    <submittedName>
        <fullName evidence="4">PAP2 superfamily protein</fullName>
    </submittedName>
</protein>
<feature type="transmembrane region" description="Helical" evidence="2">
    <location>
        <begin position="131"/>
        <end position="149"/>
    </location>
</feature>
<feature type="transmembrane region" description="Helical" evidence="2">
    <location>
        <begin position="47"/>
        <end position="66"/>
    </location>
</feature>
<evidence type="ECO:0000256" key="1">
    <source>
        <dbReference type="SAM" id="MobiDB-lite"/>
    </source>
</evidence>
<dbReference type="EMBL" id="CP036434">
    <property type="protein sequence ID" value="QDV09621.1"/>
    <property type="molecule type" value="Genomic_DNA"/>
</dbReference>
<keyword evidence="2" id="KW-0812">Transmembrane</keyword>
<feature type="transmembrane region" description="Helical" evidence="2">
    <location>
        <begin position="211"/>
        <end position="229"/>
    </location>
</feature>
<feature type="transmembrane region" description="Helical" evidence="2">
    <location>
        <begin position="100"/>
        <end position="119"/>
    </location>
</feature>
<keyword evidence="2" id="KW-1133">Transmembrane helix</keyword>
<dbReference type="InterPro" id="IPR000326">
    <property type="entry name" value="PAP2/HPO"/>
</dbReference>
<evidence type="ECO:0000313" key="5">
    <source>
        <dbReference type="Proteomes" id="UP000320390"/>
    </source>
</evidence>
<feature type="transmembrane region" description="Helical" evidence="2">
    <location>
        <begin position="184"/>
        <end position="204"/>
    </location>
</feature>
<organism evidence="4 5">
    <name type="scientific">Saltatorellus ferox</name>
    <dbReference type="NCBI Taxonomy" id="2528018"/>
    <lineage>
        <taxon>Bacteria</taxon>
        <taxon>Pseudomonadati</taxon>
        <taxon>Planctomycetota</taxon>
        <taxon>Planctomycetia</taxon>
        <taxon>Planctomycetia incertae sedis</taxon>
        <taxon>Saltatorellus</taxon>
    </lineage>
</organism>
<gene>
    <name evidence="4" type="ORF">Poly30_51790</name>
</gene>
<dbReference type="Gene3D" id="1.20.144.10">
    <property type="entry name" value="Phosphatidic acid phosphatase type 2/haloperoxidase"/>
    <property type="match status" value="1"/>
</dbReference>
<reference evidence="4 5" key="1">
    <citation type="submission" date="2019-02" db="EMBL/GenBank/DDBJ databases">
        <title>Deep-cultivation of Planctomycetes and their phenomic and genomic characterization uncovers novel biology.</title>
        <authorList>
            <person name="Wiegand S."/>
            <person name="Jogler M."/>
            <person name="Boedeker C."/>
            <person name="Pinto D."/>
            <person name="Vollmers J."/>
            <person name="Rivas-Marin E."/>
            <person name="Kohn T."/>
            <person name="Peeters S.H."/>
            <person name="Heuer A."/>
            <person name="Rast P."/>
            <person name="Oberbeckmann S."/>
            <person name="Bunk B."/>
            <person name="Jeske O."/>
            <person name="Meyerdierks A."/>
            <person name="Storesund J.E."/>
            <person name="Kallscheuer N."/>
            <person name="Luecker S."/>
            <person name="Lage O.M."/>
            <person name="Pohl T."/>
            <person name="Merkel B.J."/>
            <person name="Hornburger P."/>
            <person name="Mueller R.-W."/>
            <person name="Bruemmer F."/>
            <person name="Labrenz M."/>
            <person name="Spormann A.M."/>
            <person name="Op den Camp H."/>
            <person name="Overmann J."/>
            <person name="Amann R."/>
            <person name="Jetten M.S.M."/>
            <person name="Mascher T."/>
            <person name="Medema M.H."/>
            <person name="Devos D.P."/>
            <person name="Kaster A.-K."/>
            <person name="Ovreas L."/>
            <person name="Rohde M."/>
            <person name="Galperin M.Y."/>
            <person name="Jogler C."/>
        </authorList>
    </citation>
    <scope>NUCLEOTIDE SEQUENCE [LARGE SCALE GENOMIC DNA]</scope>
    <source>
        <strain evidence="4 5">Poly30</strain>
    </source>
</reference>
<feature type="region of interest" description="Disordered" evidence="1">
    <location>
        <begin position="1"/>
        <end position="20"/>
    </location>
</feature>
<dbReference type="Pfam" id="PF01569">
    <property type="entry name" value="PAP2"/>
    <property type="match status" value="1"/>
</dbReference>
<keyword evidence="2" id="KW-0472">Membrane</keyword>